<organism evidence="1 2">
    <name type="scientific">Meiothermus granaticius NBRC 107808</name>
    <dbReference type="NCBI Taxonomy" id="1227551"/>
    <lineage>
        <taxon>Bacteria</taxon>
        <taxon>Thermotogati</taxon>
        <taxon>Deinococcota</taxon>
        <taxon>Deinococci</taxon>
        <taxon>Thermales</taxon>
        <taxon>Thermaceae</taxon>
        <taxon>Meiothermus</taxon>
    </lineage>
</organism>
<evidence type="ECO:0000313" key="2">
    <source>
        <dbReference type="Proteomes" id="UP000266178"/>
    </source>
</evidence>
<accession>A0A399F7P4</accession>
<keyword evidence="2" id="KW-1185">Reference proteome</keyword>
<dbReference type="Pfam" id="PF03928">
    <property type="entry name" value="HbpS-like"/>
    <property type="match status" value="1"/>
</dbReference>
<dbReference type="InterPro" id="IPR005624">
    <property type="entry name" value="PduO/GlcC-like"/>
</dbReference>
<evidence type="ECO:0000313" key="1">
    <source>
        <dbReference type="EMBL" id="RIH91686.1"/>
    </source>
</evidence>
<dbReference type="InterPro" id="IPR038084">
    <property type="entry name" value="PduO/GlcC-like_sf"/>
</dbReference>
<protein>
    <submittedName>
        <fullName evidence="1">Heme-degrading</fullName>
    </submittedName>
</protein>
<sequence>MSIPYGIPLTLEQAQRAAAAAEAEALRNGWPVVIAIVDCGGNLVLLHRMNDAQIGSIEIAQAKARTANNFRRPSKEFEEQVAGGGAGLRTLGMLGVAPLEGGLPILLEGKIVGAIGVSGVRSFQDAQIAQAGIEALSTPS</sequence>
<name>A0A399F7P4_9DEIN</name>
<dbReference type="RefSeq" id="WP_119357888.1">
    <property type="nucleotide sequence ID" value="NZ_BJXM01000003.1"/>
</dbReference>
<dbReference type="EMBL" id="QWLB01000035">
    <property type="protein sequence ID" value="RIH91686.1"/>
    <property type="molecule type" value="Genomic_DNA"/>
</dbReference>
<gene>
    <name evidence="1" type="ORF">Mgrana_02427</name>
</gene>
<reference evidence="1 2" key="1">
    <citation type="submission" date="2018-08" db="EMBL/GenBank/DDBJ databases">
        <title>Meiothermus granaticius genome AF-68 sequencing project.</title>
        <authorList>
            <person name="Da Costa M.S."/>
            <person name="Albuquerque L."/>
            <person name="Raposo P."/>
            <person name="Froufe H.J.C."/>
            <person name="Barroso C.S."/>
            <person name="Egas C."/>
        </authorList>
    </citation>
    <scope>NUCLEOTIDE SEQUENCE [LARGE SCALE GENOMIC DNA]</scope>
    <source>
        <strain evidence="1 2">AF-68</strain>
    </source>
</reference>
<dbReference type="PANTHER" id="PTHR34309:SF1">
    <property type="entry name" value="PROTEIN GLCG"/>
    <property type="match status" value="1"/>
</dbReference>
<dbReference type="OrthoDB" id="9778896at2"/>
<dbReference type="Gene3D" id="3.30.450.150">
    <property type="entry name" value="Haem-degrading domain"/>
    <property type="match status" value="1"/>
</dbReference>
<comment type="caution">
    <text evidence="1">The sequence shown here is derived from an EMBL/GenBank/DDBJ whole genome shotgun (WGS) entry which is preliminary data.</text>
</comment>
<dbReference type="InterPro" id="IPR052517">
    <property type="entry name" value="GlcG_carb_metab_protein"/>
</dbReference>
<dbReference type="PANTHER" id="PTHR34309">
    <property type="entry name" value="SLR1406 PROTEIN"/>
    <property type="match status" value="1"/>
</dbReference>
<dbReference type="SUPFAM" id="SSF143744">
    <property type="entry name" value="GlcG-like"/>
    <property type="match status" value="1"/>
</dbReference>
<proteinExistence type="predicted"/>
<dbReference type="AlphaFoldDB" id="A0A399F7P4"/>
<dbReference type="Proteomes" id="UP000266178">
    <property type="component" value="Unassembled WGS sequence"/>
</dbReference>